<dbReference type="Gene3D" id="3.50.50.60">
    <property type="entry name" value="FAD/NAD(P)-binding domain"/>
    <property type="match status" value="1"/>
</dbReference>
<evidence type="ECO:0000313" key="9">
    <source>
        <dbReference type="Proteomes" id="UP001301958"/>
    </source>
</evidence>
<dbReference type="PIRSF" id="PIRSF000137">
    <property type="entry name" value="Alcohol_oxidase"/>
    <property type="match status" value="1"/>
</dbReference>
<dbReference type="InterPro" id="IPR036188">
    <property type="entry name" value="FAD/NAD-bd_sf"/>
</dbReference>
<evidence type="ECO:0000256" key="2">
    <source>
        <dbReference type="ARBA" id="ARBA00010790"/>
    </source>
</evidence>
<evidence type="ECO:0000256" key="6">
    <source>
        <dbReference type="PIRSR" id="PIRSR000137-2"/>
    </source>
</evidence>
<dbReference type="PANTHER" id="PTHR11552:SF115">
    <property type="entry name" value="DEHYDROGENASE XPTC-RELATED"/>
    <property type="match status" value="1"/>
</dbReference>
<comment type="similarity">
    <text evidence="2">Belongs to the GMC oxidoreductase family.</text>
</comment>
<organism evidence="8 9">
    <name type="scientific">Podospora fimiseda</name>
    <dbReference type="NCBI Taxonomy" id="252190"/>
    <lineage>
        <taxon>Eukaryota</taxon>
        <taxon>Fungi</taxon>
        <taxon>Dikarya</taxon>
        <taxon>Ascomycota</taxon>
        <taxon>Pezizomycotina</taxon>
        <taxon>Sordariomycetes</taxon>
        <taxon>Sordariomycetidae</taxon>
        <taxon>Sordariales</taxon>
        <taxon>Podosporaceae</taxon>
        <taxon>Podospora</taxon>
    </lineage>
</organism>
<dbReference type="SUPFAM" id="SSF54373">
    <property type="entry name" value="FAD-linked reductases, C-terminal domain"/>
    <property type="match status" value="1"/>
</dbReference>
<dbReference type="PANTHER" id="PTHR11552">
    <property type="entry name" value="GLUCOSE-METHANOL-CHOLINE GMC OXIDOREDUCTASE"/>
    <property type="match status" value="1"/>
</dbReference>
<dbReference type="InterPro" id="IPR027424">
    <property type="entry name" value="Glucose_Oxidase_domain_2"/>
</dbReference>
<sequence>MELYRNTLSGVTNRGWNFDGLLPYFKKGIQLGTPPRPELTAIYNITYNPSSYGTNKSKHSIFASFTEGHEPAVITYYNAAKKFPGIQVPIDGSVGSNGLWWQPRSQIPIVKTRSYSRTGHWDDLNRSNYHLLTATRVNRVLFRGKTASGVEIIPRQLNTSSSQKKQTIKAKKEVILAAGAIHTPQILQLSGIGPAPLLRAANIPLLVNLPGVGSNLQDHAYHPPIVFNFTNPPQLPNITFPPSLPPGILTPFGWSLVLTLGLPVISPQRYHSLSTQYSSQPASKYLPVNTHPSIITGYTQQLRLYYSALSSPQFTILQTALTNLSQTAPQLMHTFSRGTVTLNTTHPFNSSPIVDYRFGSHPLDIQLILENIKFVRRFYTSPESQLYKYAAVEISPGMDQYGTDENLREWIKENVVPSVFHPVGTAARMPREWGGVVDEGLKVYGVKRLSVVDTSCWPTILGGTTSQTVYAVAEMAADLIKGRE</sequence>
<feature type="domain" description="Glucose-methanol-choline oxidoreductase N-terminal" evidence="7">
    <location>
        <begin position="179"/>
        <end position="193"/>
    </location>
</feature>
<dbReference type="InterPro" id="IPR000172">
    <property type="entry name" value="GMC_OxRdtase_N"/>
</dbReference>
<comment type="caution">
    <text evidence="8">The sequence shown here is derived from an EMBL/GenBank/DDBJ whole genome shotgun (WGS) entry which is preliminary data.</text>
</comment>
<keyword evidence="5" id="KW-0560">Oxidoreductase</keyword>
<evidence type="ECO:0000256" key="3">
    <source>
        <dbReference type="ARBA" id="ARBA00022630"/>
    </source>
</evidence>
<dbReference type="InterPro" id="IPR012132">
    <property type="entry name" value="GMC_OxRdtase"/>
</dbReference>
<protein>
    <recommendedName>
        <fullName evidence="7">Glucose-methanol-choline oxidoreductase N-terminal domain-containing protein</fullName>
    </recommendedName>
</protein>
<dbReference type="Pfam" id="PF05199">
    <property type="entry name" value="GMC_oxred_C"/>
    <property type="match status" value="1"/>
</dbReference>
<dbReference type="Proteomes" id="UP001301958">
    <property type="component" value="Unassembled WGS sequence"/>
</dbReference>
<dbReference type="Gene3D" id="4.10.450.10">
    <property type="entry name" value="Glucose Oxidase, domain 2"/>
    <property type="match status" value="1"/>
</dbReference>
<proteinExistence type="inferred from homology"/>
<evidence type="ECO:0000259" key="7">
    <source>
        <dbReference type="PROSITE" id="PS00624"/>
    </source>
</evidence>
<dbReference type="GO" id="GO:0044550">
    <property type="term" value="P:secondary metabolite biosynthetic process"/>
    <property type="evidence" value="ECO:0007669"/>
    <property type="project" value="TreeGrafter"/>
</dbReference>
<evidence type="ECO:0000256" key="5">
    <source>
        <dbReference type="ARBA" id="ARBA00023002"/>
    </source>
</evidence>
<dbReference type="SUPFAM" id="SSF51905">
    <property type="entry name" value="FAD/NAD(P)-binding domain"/>
    <property type="match status" value="1"/>
</dbReference>
<name>A0AAN6YS83_9PEZI</name>
<dbReference type="GO" id="GO:0016614">
    <property type="term" value="F:oxidoreductase activity, acting on CH-OH group of donors"/>
    <property type="evidence" value="ECO:0007669"/>
    <property type="project" value="InterPro"/>
</dbReference>
<dbReference type="PROSITE" id="PS00624">
    <property type="entry name" value="GMC_OXRED_2"/>
    <property type="match status" value="1"/>
</dbReference>
<dbReference type="Pfam" id="PF00732">
    <property type="entry name" value="GMC_oxred_N"/>
    <property type="match status" value="1"/>
</dbReference>
<gene>
    <name evidence="8" type="ORF">QBC38DRAFT_491166</name>
</gene>
<dbReference type="Gene3D" id="3.30.560.10">
    <property type="entry name" value="Glucose Oxidase, domain 3"/>
    <property type="match status" value="1"/>
</dbReference>
<dbReference type="GO" id="GO:0050660">
    <property type="term" value="F:flavin adenine dinucleotide binding"/>
    <property type="evidence" value="ECO:0007669"/>
    <property type="project" value="InterPro"/>
</dbReference>
<dbReference type="EMBL" id="MU865508">
    <property type="protein sequence ID" value="KAK4221882.1"/>
    <property type="molecule type" value="Genomic_DNA"/>
</dbReference>
<evidence type="ECO:0000256" key="1">
    <source>
        <dbReference type="ARBA" id="ARBA00001974"/>
    </source>
</evidence>
<dbReference type="InterPro" id="IPR007867">
    <property type="entry name" value="GMC_OxRtase_C"/>
</dbReference>
<keyword evidence="4 6" id="KW-0274">FAD</keyword>
<evidence type="ECO:0000256" key="4">
    <source>
        <dbReference type="ARBA" id="ARBA00022827"/>
    </source>
</evidence>
<accession>A0AAN6YS83</accession>
<dbReference type="AlphaFoldDB" id="A0AAN6YS83"/>
<keyword evidence="3" id="KW-0285">Flavoprotein</keyword>
<reference evidence="8" key="2">
    <citation type="submission" date="2023-05" db="EMBL/GenBank/DDBJ databases">
        <authorList>
            <consortium name="Lawrence Berkeley National Laboratory"/>
            <person name="Steindorff A."/>
            <person name="Hensen N."/>
            <person name="Bonometti L."/>
            <person name="Westerberg I."/>
            <person name="Brannstrom I.O."/>
            <person name="Guillou S."/>
            <person name="Cros-Aarteil S."/>
            <person name="Calhoun S."/>
            <person name="Haridas S."/>
            <person name="Kuo A."/>
            <person name="Mondo S."/>
            <person name="Pangilinan J."/>
            <person name="Riley R."/>
            <person name="Labutti K."/>
            <person name="Andreopoulos B."/>
            <person name="Lipzen A."/>
            <person name="Chen C."/>
            <person name="Yanf M."/>
            <person name="Daum C."/>
            <person name="Ng V."/>
            <person name="Clum A."/>
            <person name="Ohm R."/>
            <person name="Martin F."/>
            <person name="Silar P."/>
            <person name="Natvig D."/>
            <person name="Lalanne C."/>
            <person name="Gautier V."/>
            <person name="Ament-Velasquez S.L."/>
            <person name="Kruys A."/>
            <person name="Hutchinson M.I."/>
            <person name="Powell A.J."/>
            <person name="Barry K."/>
            <person name="Miller A.N."/>
            <person name="Grigoriev I.V."/>
            <person name="Debuchy R."/>
            <person name="Gladieux P."/>
            <person name="Thoren M.H."/>
            <person name="Johannesson H."/>
        </authorList>
    </citation>
    <scope>NUCLEOTIDE SEQUENCE</scope>
    <source>
        <strain evidence="8">CBS 990.96</strain>
    </source>
</reference>
<reference evidence="8" key="1">
    <citation type="journal article" date="2023" name="Mol. Phylogenet. Evol.">
        <title>Genome-scale phylogeny and comparative genomics of the fungal order Sordariales.</title>
        <authorList>
            <person name="Hensen N."/>
            <person name="Bonometti L."/>
            <person name="Westerberg I."/>
            <person name="Brannstrom I.O."/>
            <person name="Guillou S."/>
            <person name="Cros-Aarteil S."/>
            <person name="Calhoun S."/>
            <person name="Haridas S."/>
            <person name="Kuo A."/>
            <person name="Mondo S."/>
            <person name="Pangilinan J."/>
            <person name="Riley R."/>
            <person name="LaButti K."/>
            <person name="Andreopoulos B."/>
            <person name="Lipzen A."/>
            <person name="Chen C."/>
            <person name="Yan M."/>
            <person name="Daum C."/>
            <person name="Ng V."/>
            <person name="Clum A."/>
            <person name="Steindorff A."/>
            <person name="Ohm R.A."/>
            <person name="Martin F."/>
            <person name="Silar P."/>
            <person name="Natvig D.O."/>
            <person name="Lalanne C."/>
            <person name="Gautier V."/>
            <person name="Ament-Velasquez S.L."/>
            <person name="Kruys A."/>
            <person name="Hutchinson M.I."/>
            <person name="Powell A.J."/>
            <person name="Barry K."/>
            <person name="Miller A.N."/>
            <person name="Grigoriev I.V."/>
            <person name="Debuchy R."/>
            <person name="Gladieux P."/>
            <person name="Hiltunen Thoren M."/>
            <person name="Johannesson H."/>
        </authorList>
    </citation>
    <scope>NUCLEOTIDE SEQUENCE</scope>
    <source>
        <strain evidence="8">CBS 990.96</strain>
    </source>
</reference>
<comment type="cofactor">
    <cofactor evidence="1 6">
        <name>FAD</name>
        <dbReference type="ChEBI" id="CHEBI:57692"/>
    </cofactor>
</comment>
<feature type="binding site" evidence="6">
    <location>
        <position position="137"/>
    </location>
    <ligand>
        <name>FAD</name>
        <dbReference type="ChEBI" id="CHEBI:57692"/>
    </ligand>
</feature>
<keyword evidence="9" id="KW-1185">Reference proteome</keyword>
<evidence type="ECO:0000313" key="8">
    <source>
        <dbReference type="EMBL" id="KAK4221882.1"/>
    </source>
</evidence>